<evidence type="ECO:0000313" key="2">
    <source>
        <dbReference type="Proteomes" id="UP000481030"/>
    </source>
</evidence>
<dbReference type="Proteomes" id="UP000481030">
    <property type="component" value="Unassembled WGS sequence"/>
</dbReference>
<dbReference type="EMBL" id="WBOS01000030">
    <property type="protein sequence ID" value="KAB2328347.1"/>
    <property type="molecule type" value="Genomic_DNA"/>
</dbReference>
<dbReference type="AlphaFoldDB" id="A0A6L3V269"/>
<sequence>MKPIYEDIVKRREKFFEGAHKMDSKVKDVLSNIKLSDLNLPFSTPKKTEEELEKEKEQKRAAERINYHTSRKLHLDVIKELEKEKKYWNEK</sequence>
<gene>
    <name evidence="1" type="ORF">F7731_25685</name>
</gene>
<accession>A0A6L3V269</accession>
<name>A0A6L3V269_9BACI</name>
<keyword evidence="2" id="KW-1185">Reference proteome</keyword>
<comment type="caution">
    <text evidence="1">The sequence shown here is derived from an EMBL/GenBank/DDBJ whole genome shotgun (WGS) entry which is preliminary data.</text>
</comment>
<organism evidence="1 2">
    <name type="scientific">Cytobacillus depressus</name>
    <dbReference type="NCBI Taxonomy" id="1602942"/>
    <lineage>
        <taxon>Bacteria</taxon>
        <taxon>Bacillati</taxon>
        <taxon>Bacillota</taxon>
        <taxon>Bacilli</taxon>
        <taxon>Bacillales</taxon>
        <taxon>Bacillaceae</taxon>
        <taxon>Cytobacillus</taxon>
    </lineage>
</organism>
<evidence type="ECO:0000313" key="1">
    <source>
        <dbReference type="EMBL" id="KAB2328347.1"/>
    </source>
</evidence>
<proteinExistence type="predicted"/>
<protein>
    <submittedName>
        <fullName evidence="1">Uncharacterized protein</fullName>
    </submittedName>
</protein>
<reference evidence="1 2" key="1">
    <citation type="journal article" date="2016" name="Antonie Van Leeuwenhoek">
        <title>Bacillus depressus sp. nov., isolated from soil of a sunflower field.</title>
        <authorList>
            <person name="Wei X."/>
            <person name="Xin D."/>
            <person name="Xin Y."/>
            <person name="Zhang H."/>
            <person name="Wang T."/>
            <person name="Zhang J."/>
        </authorList>
    </citation>
    <scope>NUCLEOTIDE SEQUENCE [LARGE SCALE GENOMIC DNA]</scope>
    <source>
        <strain evidence="1 2">BZ1</strain>
    </source>
</reference>
<dbReference type="RefSeq" id="WP_151537593.1">
    <property type="nucleotide sequence ID" value="NZ_WBOS01000030.1"/>
</dbReference>